<keyword evidence="2" id="KW-0472">Membrane</keyword>
<proteinExistence type="predicted"/>
<dbReference type="Proteomes" id="UP000054729">
    <property type="component" value="Unassembled WGS sequence"/>
</dbReference>
<dbReference type="EMBL" id="LNZB01000040">
    <property type="protein sequence ID" value="KTD78575.1"/>
    <property type="molecule type" value="Genomic_DNA"/>
</dbReference>
<gene>
    <name evidence="3" type="ORF">Lwal_1738</name>
</gene>
<comment type="caution">
    <text evidence="3">The sequence shown here is derived from an EMBL/GenBank/DDBJ whole genome shotgun (WGS) entry which is preliminary data.</text>
</comment>
<organism evidence="3 4">
    <name type="scientific">Legionella waltersii</name>
    <dbReference type="NCBI Taxonomy" id="66969"/>
    <lineage>
        <taxon>Bacteria</taxon>
        <taxon>Pseudomonadati</taxon>
        <taxon>Pseudomonadota</taxon>
        <taxon>Gammaproteobacteria</taxon>
        <taxon>Legionellales</taxon>
        <taxon>Legionellaceae</taxon>
        <taxon>Legionella</taxon>
    </lineage>
</organism>
<reference evidence="3 4" key="1">
    <citation type="submission" date="2015-11" db="EMBL/GenBank/DDBJ databases">
        <title>Genomic analysis of 38 Legionella species identifies large and diverse effector repertoires.</title>
        <authorList>
            <person name="Burstein D."/>
            <person name="Amaro F."/>
            <person name="Zusman T."/>
            <person name="Lifshitz Z."/>
            <person name="Cohen O."/>
            <person name="Gilbert J.A."/>
            <person name="Pupko T."/>
            <person name="Shuman H.A."/>
            <person name="Segal G."/>
        </authorList>
    </citation>
    <scope>NUCLEOTIDE SEQUENCE [LARGE SCALE GENOMIC DNA]</scope>
    <source>
        <strain evidence="3 4">ATCC 51914</strain>
    </source>
</reference>
<sequence length="448" mass="50297">MPLVIFCSEEAQATKIETYNQDKPRLERIPLVPRNLKTGWPLLQVSLLTPTLLDTQKYEQALGGGKCHYFFIAAFNFACLLAQLPGFVNVKGKQDNQIDPKRLKADNAALFLDAFNVHFMHLGITIISESGAYGKTLEVTTEPPEAAGALREGLWSAESFAFKSKKVINSIADWKDEPLLSESDINQRLDPEVAVFANGQIFVDLGMFLDRRVKNAQFKELLEAIFKVNEFQTLQMESAPEFTSVNTTTANDKNDQHDNTDLSSSLVHHSPDSETSSSVFREDEMLIQNNYKNKPATIKSLFLKIQLMKVYGSTLSKIDEKKGEAVVLLAEELKRKAIEFNTLLDQKLIDHNQLAAFKEEFTKLLHSKDELMMEHREKWKPIVVNILICFTGIGLLALSIKAGANIFSSLYLGRPITLNDSLFFATTKRQNALAEVEKSFNEAVLVAS</sequence>
<dbReference type="OrthoDB" id="5651794at2"/>
<protein>
    <submittedName>
        <fullName evidence="3">Ankyrin repeat protein</fullName>
    </submittedName>
</protein>
<dbReference type="PATRIC" id="fig|66969.6.peg.1895"/>
<evidence type="ECO:0000313" key="3">
    <source>
        <dbReference type="EMBL" id="KTD78575.1"/>
    </source>
</evidence>
<keyword evidence="4" id="KW-1185">Reference proteome</keyword>
<evidence type="ECO:0000313" key="4">
    <source>
        <dbReference type="Proteomes" id="UP000054729"/>
    </source>
</evidence>
<evidence type="ECO:0000256" key="2">
    <source>
        <dbReference type="SAM" id="Phobius"/>
    </source>
</evidence>
<feature type="compositionally biased region" description="Polar residues" evidence="1">
    <location>
        <begin position="261"/>
        <end position="278"/>
    </location>
</feature>
<keyword evidence="2" id="KW-1133">Transmembrane helix</keyword>
<accession>A0A0W1AB56</accession>
<evidence type="ECO:0000256" key="1">
    <source>
        <dbReference type="SAM" id="MobiDB-lite"/>
    </source>
</evidence>
<feature type="transmembrane region" description="Helical" evidence="2">
    <location>
        <begin position="382"/>
        <end position="400"/>
    </location>
</feature>
<dbReference type="AlphaFoldDB" id="A0A0W1AB56"/>
<dbReference type="RefSeq" id="WP_058480401.1">
    <property type="nucleotide sequence ID" value="NZ_CAAAIQ010000040.1"/>
</dbReference>
<feature type="region of interest" description="Disordered" evidence="1">
    <location>
        <begin position="245"/>
        <end position="278"/>
    </location>
</feature>
<name>A0A0W1AB56_9GAMM</name>
<keyword evidence="2" id="KW-0812">Transmembrane</keyword>